<organism evidence="3 4">
    <name type="scientific">Pseudoxanthomonas daejeonensis</name>
    <dbReference type="NCBI Taxonomy" id="266062"/>
    <lineage>
        <taxon>Bacteria</taxon>
        <taxon>Pseudomonadati</taxon>
        <taxon>Pseudomonadota</taxon>
        <taxon>Gammaproteobacteria</taxon>
        <taxon>Lysobacterales</taxon>
        <taxon>Lysobacteraceae</taxon>
        <taxon>Pseudoxanthomonas</taxon>
    </lineage>
</organism>
<comment type="caution">
    <text evidence="3">The sequence shown here is derived from an EMBL/GenBank/DDBJ whole genome shotgun (WGS) entry which is preliminary data.</text>
</comment>
<dbReference type="Proteomes" id="UP000788419">
    <property type="component" value="Unassembled WGS sequence"/>
</dbReference>
<evidence type="ECO:0000313" key="3">
    <source>
        <dbReference type="EMBL" id="KAF1696508.1"/>
    </source>
</evidence>
<reference evidence="3 4" key="1">
    <citation type="submission" date="2017-10" db="EMBL/GenBank/DDBJ databases">
        <title>Whole genome sequencing of members of genus Pseudoxanthomonas.</title>
        <authorList>
            <person name="Kumar S."/>
            <person name="Bansal K."/>
            <person name="Kaur A."/>
            <person name="Patil P."/>
            <person name="Sharma S."/>
            <person name="Patil P.B."/>
        </authorList>
    </citation>
    <scope>NUCLEOTIDE SEQUENCE [LARGE SCALE GENOMIC DNA]</scope>
    <source>
        <strain evidence="3 4">DSM 17801</strain>
    </source>
</reference>
<dbReference type="PANTHER" id="PTHR42954">
    <property type="entry name" value="FE(2+) TRANSPORT PROTEIN A"/>
    <property type="match status" value="1"/>
</dbReference>
<dbReference type="InterPro" id="IPR008988">
    <property type="entry name" value="Transcriptional_repressor_C"/>
</dbReference>
<proteinExistence type="predicted"/>
<sequence>MTLSELLPRTPVVVESVVDHHPHDPIARRLRELGFVAGEPVQVVARGPFGAEPLLVQVGYTRFALRRSEAARVHVAPALGEAGA</sequence>
<gene>
    <name evidence="3" type="ORF">CSC65_04680</name>
</gene>
<keyword evidence="4" id="KW-1185">Reference proteome</keyword>
<keyword evidence="1" id="KW-0408">Iron</keyword>
<protein>
    <submittedName>
        <fullName evidence="3">Ferrous iron transport protein A</fullName>
    </submittedName>
</protein>
<dbReference type="SMART" id="SM00899">
    <property type="entry name" value="FeoA"/>
    <property type="match status" value="1"/>
</dbReference>
<dbReference type="Pfam" id="PF04023">
    <property type="entry name" value="FeoA"/>
    <property type="match status" value="1"/>
</dbReference>
<dbReference type="InterPro" id="IPR052713">
    <property type="entry name" value="FeoA"/>
</dbReference>
<dbReference type="SUPFAM" id="SSF50037">
    <property type="entry name" value="C-terminal domain of transcriptional repressors"/>
    <property type="match status" value="1"/>
</dbReference>
<name>A0ABQ6ZA18_9GAMM</name>
<dbReference type="RefSeq" id="WP_162408894.1">
    <property type="nucleotide sequence ID" value="NZ_CP093331.1"/>
</dbReference>
<accession>A0ABQ6ZA18</accession>
<feature type="domain" description="Ferrous iron transporter FeoA-like" evidence="2">
    <location>
        <begin position="1"/>
        <end position="77"/>
    </location>
</feature>
<evidence type="ECO:0000313" key="4">
    <source>
        <dbReference type="Proteomes" id="UP000788419"/>
    </source>
</evidence>
<dbReference type="Gene3D" id="2.30.30.90">
    <property type="match status" value="1"/>
</dbReference>
<evidence type="ECO:0000259" key="2">
    <source>
        <dbReference type="SMART" id="SM00899"/>
    </source>
</evidence>
<dbReference type="InterPro" id="IPR007167">
    <property type="entry name" value="Fe-transptr_FeoA-like"/>
</dbReference>
<dbReference type="EMBL" id="PDWN01000003">
    <property type="protein sequence ID" value="KAF1696508.1"/>
    <property type="molecule type" value="Genomic_DNA"/>
</dbReference>
<evidence type="ECO:0000256" key="1">
    <source>
        <dbReference type="ARBA" id="ARBA00023004"/>
    </source>
</evidence>
<dbReference type="PANTHER" id="PTHR42954:SF2">
    <property type="entry name" value="FE(2+) TRANSPORT PROTEIN A"/>
    <property type="match status" value="1"/>
</dbReference>
<dbReference type="InterPro" id="IPR038157">
    <property type="entry name" value="FeoA_core_dom"/>
</dbReference>